<dbReference type="EMBL" id="SRXW01000001">
    <property type="protein sequence ID" value="TGY90269.1"/>
    <property type="molecule type" value="Genomic_DNA"/>
</dbReference>
<evidence type="ECO:0000259" key="1">
    <source>
        <dbReference type="Pfam" id="PF00248"/>
    </source>
</evidence>
<accession>A0A4V3RYG4</accession>
<reference evidence="2 3" key="1">
    <citation type="journal article" date="2017" name="Int. J. Syst. Evol. Microbiol.">
        <title>Marinicauda algicola sp. nov., isolated from a marine red alga Rhodosorus marinus.</title>
        <authorList>
            <person name="Jeong S.E."/>
            <person name="Jeon S.H."/>
            <person name="Chun B.H."/>
            <person name="Kim D.W."/>
            <person name="Jeon C.O."/>
        </authorList>
    </citation>
    <scope>NUCLEOTIDE SEQUENCE [LARGE SCALE GENOMIC DNA]</scope>
    <source>
        <strain evidence="2 3">JCM 31718</strain>
    </source>
</reference>
<dbReference type="Pfam" id="PF00248">
    <property type="entry name" value="Aldo_ket_red"/>
    <property type="match status" value="1"/>
</dbReference>
<proteinExistence type="predicted"/>
<comment type="caution">
    <text evidence="2">The sequence shown here is derived from an EMBL/GenBank/DDBJ whole genome shotgun (WGS) entry which is preliminary data.</text>
</comment>
<evidence type="ECO:0000313" key="2">
    <source>
        <dbReference type="EMBL" id="TGY90269.1"/>
    </source>
</evidence>
<dbReference type="InterPro" id="IPR053135">
    <property type="entry name" value="AKR2_Oxidoreductase"/>
</dbReference>
<dbReference type="Gene3D" id="3.20.20.100">
    <property type="entry name" value="NADP-dependent oxidoreductase domain"/>
    <property type="match status" value="1"/>
</dbReference>
<dbReference type="SUPFAM" id="SSF51430">
    <property type="entry name" value="NAD(P)-linked oxidoreductase"/>
    <property type="match status" value="1"/>
</dbReference>
<feature type="domain" description="NADP-dependent oxidoreductase" evidence="1">
    <location>
        <begin position="9"/>
        <end position="148"/>
    </location>
</feature>
<keyword evidence="3" id="KW-1185">Reference proteome</keyword>
<gene>
    <name evidence="2" type="ORF">E5163_03865</name>
</gene>
<dbReference type="Proteomes" id="UP000308054">
    <property type="component" value="Unassembled WGS sequence"/>
</dbReference>
<dbReference type="CDD" id="cd19095">
    <property type="entry name" value="AKR_PA4992-like"/>
    <property type="match status" value="1"/>
</dbReference>
<dbReference type="InterPro" id="IPR036812">
    <property type="entry name" value="NAD(P)_OxRdtase_dom_sf"/>
</dbReference>
<dbReference type="PANTHER" id="PTHR43312">
    <property type="entry name" value="D-THREO-ALDOSE 1-DEHYDROGENASE"/>
    <property type="match status" value="1"/>
</dbReference>
<organism evidence="2 3">
    <name type="scientific">Marinicauda algicola</name>
    <dbReference type="NCBI Taxonomy" id="2029849"/>
    <lineage>
        <taxon>Bacteria</taxon>
        <taxon>Pseudomonadati</taxon>
        <taxon>Pseudomonadota</taxon>
        <taxon>Alphaproteobacteria</taxon>
        <taxon>Maricaulales</taxon>
        <taxon>Maricaulaceae</taxon>
        <taxon>Marinicauda</taxon>
    </lineage>
</organism>
<dbReference type="AlphaFoldDB" id="A0A4V3RYG4"/>
<sequence>MKAQIPSRLGFGVSGAHGTPLLPRRATLSLLKDAFERGIRVFDTAPAYGAGEAETRLGLALRDLPREEVFVCTKAGLASAGLSRRVRDFTPEGLEASLRASLKRLGVEGLDALFLHGAGPDELTDALFSRLDTLKSAGAFALLGAAGRGGELDAALDTGRFQLLMQPVHPFLAPDAEARLLRAHAAGVEVFAIETAGSGSPPVRLPRKPADLYPLARALAQPLRGETRRVGAVEGLQAALARREVGVALTTTTRPEHLAANAALSP</sequence>
<name>A0A4V3RYG4_9PROT</name>
<dbReference type="InterPro" id="IPR023210">
    <property type="entry name" value="NADP_OxRdtase_dom"/>
</dbReference>
<dbReference type="PANTHER" id="PTHR43312:SF1">
    <property type="entry name" value="NADP-DEPENDENT OXIDOREDUCTASE DOMAIN-CONTAINING PROTEIN"/>
    <property type="match status" value="1"/>
</dbReference>
<protein>
    <submittedName>
        <fullName evidence="2">Aldo/keto reductase</fullName>
    </submittedName>
</protein>
<evidence type="ECO:0000313" key="3">
    <source>
        <dbReference type="Proteomes" id="UP000308054"/>
    </source>
</evidence>